<organism evidence="1 2">
    <name type="scientific">Trametes pubescens</name>
    <name type="common">White-rot fungus</name>
    <dbReference type="NCBI Taxonomy" id="154538"/>
    <lineage>
        <taxon>Eukaryota</taxon>
        <taxon>Fungi</taxon>
        <taxon>Dikarya</taxon>
        <taxon>Basidiomycota</taxon>
        <taxon>Agaricomycotina</taxon>
        <taxon>Agaricomycetes</taxon>
        <taxon>Polyporales</taxon>
        <taxon>Polyporaceae</taxon>
        <taxon>Trametes</taxon>
    </lineage>
</organism>
<evidence type="ECO:0000313" key="1">
    <source>
        <dbReference type="EMBL" id="OJT04358.1"/>
    </source>
</evidence>
<proteinExistence type="predicted"/>
<sequence length="62" mass="7343">MENLSTAAVEHAYKQRSQARYLSLQRKVLGTHGLELNTALLMRLCNYFFNYYDAERMRNLKT</sequence>
<dbReference type="AlphaFoldDB" id="A0A1M2V9P8"/>
<reference evidence="1 2" key="1">
    <citation type="submission" date="2016-10" db="EMBL/GenBank/DDBJ databases">
        <title>Genome sequence of the basidiomycete white-rot fungus Trametes pubescens.</title>
        <authorList>
            <person name="Makela M.R."/>
            <person name="Granchi Z."/>
            <person name="Peng M."/>
            <person name="De Vries R.P."/>
            <person name="Grigoriev I."/>
            <person name="Riley R."/>
            <person name="Hilden K."/>
        </authorList>
    </citation>
    <scope>NUCLEOTIDE SEQUENCE [LARGE SCALE GENOMIC DNA]</scope>
    <source>
        <strain evidence="1 2">FBCC735</strain>
    </source>
</reference>
<accession>A0A1M2V9P8</accession>
<dbReference type="EMBL" id="MNAD01001548">
    <property type="protein sequence ID" value="OJT04358.1"/>
    <property type="molecule type" value="Genomic_DNA"/>
</dbReference>
<evidence type="ECO:0000313" key="2">
    <source>
        <dbReference type="Proteomes" id="UP000184267"/>
    </source>
</evidence>
<gene>
    <name evidence="1" type="ORF">TRAPUB_4992</name>
</gene>
<dbReference type="Proteomes" id="UP000184267">
    <property type="component" value="Unassembled WGS sequence"/>
</dbReference>
<keyword evidence="2" id="KW-1185">Reference proteome</keyword>
<name>A0A1M2V9P8_TRAPU</name>
<protein>
    <submittedName>
        <fullName evidence="1">Uncharacterized protein</fullName>
    </submittedName>
</protein>
<comment type="caution">
    <text evidence="1">The sequence shown here is derived from an EMBL/GenBank/DDBJ whole genome shotgun (WGS) entry which is preliminary data.</text>
</comment>